<comment type="caution">
    <text evidence="2">The sequence shown here is derived from an EMBL/GenBank/DDBJ whole genome shotgun (WGS) entry which is preliminary data.</text>
</comment>
<accession>A0ABS8X734</accession>
<protein>
    <submittedName>
        <fullName evidence="2">Uncharacterized protein</fullName>
    </submittedName>
</protein>
<feature type="compositionally biased region" description="Pro residues" evidence="1">
    <location>
        <begin position="1"/>
        <end position="15"/>
    </location>
</feature>
<feature type="compositionally biased region" description="Gly residues" evidence="1">
    <location>
        <begin position="54"/>
        <end position="63"/>
    </location>
</feature>
<evidence type="ECO:0000313" key="3">
    <source>
        <dbReference type="Proteomes" id="UP001201463"/>
    </source>
</evidence>
<name>A0ABS8X734_9BURK</name>
<feature type="region of interest" description="Disordered" evidence="1">
    <location>
        <begin position="1"/>
        <end position="63"/>
    </location>
</feature>
<organism evidence="2 3">
    <name type="scientific">Pelomonas caseinilytica</name>
    <dbReference type="NCBI Taxonomy" id="2906763"/>
    <lineage>
        <taxon>Bacteria</taxon>
        <taxon>Pseudomonadati</taxon>
        <taxon>Pseudomonadota</taxon>
        <taxon>Betaproteobacteria</taxon>
        <taxon>Burkholderiales</taxon>
        <taxon>Sphaerotilaceae</taxon>
        <taxon>Roseateles</taxon>
    </lineage>
</organism>
<keyword evidence="3" id="KW-1185">Reference proteome</keyword>
<gene>
    <name evidence="2" type="ORF">LXT12_03540</name>
</gene>
<evidence type="ECO:0000256" key="1">
    <source>
        <dbReference type="SAM" id="MobiDB-lite"/>
    </source>
</evidence>
<dbReference type="RefSeq" id="WP_233389497.1">
    <property type="nucleotide sequence ID" value="NZ_JAJTWT010000001.1"/>
</dbReference>
<reference evidence="2 3" key="1">
    <citation type="submission" date="2021-12" db="EMBL/GenBank/DDBJ databases">
        <title>Genome seq of p7.</title>
        <authorList>
            <person name="Seo T."/>
        </authorList>
    </citation>
    <scope>NUCLEOTIDE SEQUENCE [LARGE SCALE GENOMIC DNA]</scope>
    <source>
        <strain evidence="2 3">P7</strain>
    </source>
</reference>
<evidence type="ECO:0000313" key="2">
    <source>
        <dbReference type="EMBL" id="MCE4536327.1"/>
    </source>
</evidence>
<dbReference type="EMBL" id="JAJTWT010000001">
    <property type="protein sequence ID" value="MCE4536327.1"/>
    <property type="molecule type" value="Genomic_DNA"/>
</dbReference>
<proteinExistence type="predicted"/>
<dbReference type="Proteomes" id="UP001201463">
    <property type="component" value="Unassembled WGS sequence"/>
</dbReference>
<sequence>MNAPQPHAPMPPLPGRRPDDDSVAGEEDPGASLEVLTPRPPPSATDAADPSKPEGGGPQPRKD</sequence>